<dbReference type="Proteomes" id="UP001595855">
    <property type="component" value="Unassembled WGS sequence"/>
</dbReference>
<organism evidence="3 4">
    <name type="scientific">Streptomyces lienomycini</name>
    <dbReference type="NCBI Taxonomy" id="284035"/>
    <lineage>
        <taxon>Bacteria</taxon>
        <taxon>Bacillati</taxon>
        <taxon>Actinomycetota</taxon>
        <taxon>Actinomycetes</taxon>
        <taxon>Kitasatosporales</taxon>
        <taxon>Streptomycetaceae</taxon>
        <taxon>Streptomyces</taxon>
    </lineage>
</organism>
<dbReference type="Pfam" id="PF06259">
    <property type="entry name" value="Abhydrolase_8"/>
    <property type="match status" value="1"/>
</dbReference>
<protein>
    <submittedName>
        <fullName evidence="3">Alpha/beta hydrolase</fullName>
    </submittedName>
</protein>
<feature type="region of interest" description="Disordered" evidence="1">
    <location>
        <begin position="108"/>
        <end position="142"/>
    </location>
</feature>
<evidence type="ECO:0000259" key="2">
    <source>
        <dbReference type="Pfam" id="PF06259"/>
    </source>
</evidence>
<gene>
    <name evidence="3" type="ORF">ACFPRC_05180</name>
</gene>
<proteinExistence type="predicted"/>
<sequence>MDVTTLKNLKPSEFEQAADGYRATGDMADAAKEEIERVIVSGMNKALQGEALEAAIGELGKLAANFHYTQTECALVSTALNGFAHDMDSARKKLLSALDDAEARGFTVNPDGSVSYPAAPPAAGAKEPHTGGSVSGATDPTAQAVGRQSANFDPNPYHGEALAIADRIAAALQEATEADNKWEPKIRALKADDDLTVSDRDWTDVKADTKGVAQAADSYLDSIKPPPKEGDAEDNALWWKDLSPEERAAYLSLHPEVVGALDGLPAVTRDDANRTVLAESHAKYQMELDSIPPEPEKKYTTINTINGPMKVHSDEWLAWRDKYEGRKNDLQSSVDGMKAIENRFDRTGVDGTPEAYLLGFDPVGKGDGKVILANGNPDTADHTAVYVPGTGTHLGGIDKDIVRGERLWAASTAQAPGQNISTITWFDYDAPRSAYPGDKGDAIPEAISDSYAEKGGPTLREFLYGNRMAHQAESGPNNFGHSTVIGHSYGSTVIGDAAKSGGLLDGPLAADDVVVAGSPGMQADHAGDLGIRKGHMWAMDGSGDDDFVTIGGRLVGLGDNATIPTDDSFGSTVMKTDGGNHGAYWDVDGSGNPSEALKNQARVIVGDYQGVTVER</sequence>
<comment type="caution">
    <text evidence="3">The sequence shown here is derived from an EMBL/GenBank/DDBJ whole genome shotgun (WGS) entry which is preliminary data.</text>
</comment>
<keyword evidence="3" id="KW-0378">Hydrolase</keyword>
<dbReference type="GO" id="GO:0016787">
    <property type="term" value="F:hydrolase activity"/>
    <property type="evidence" value="ECO:0007669"/>
    <property type="project" value="UniProtKB-KW"/>
</dbReference>
<name>A0ABV9WP04_9ACTN</name>
<dbReference type="InterPro" id="IPR010427">
    <property type="entry name" value="DUF1023"/>
</dbReference>
<dbReference type="EMBL" id="JBHSJO010000001">
    <property type="protein sequence ID" value="MFC5014268.1"/>
    <property type="molecule type" value="Genomic_DNA"/>
</dbReference>
<evidence type="ECO:0000256" key="1">
    <source>
        <dbReference type="SAM" id="MobiDB-lite"/>
    </source>
</evidence>
<keyword evidence="4" id="KW-1185">Reference proteome</keyword>
<dbReference type="RefSeq" id="WP_271321434.1">
    <property type="nucleotide sequence ID" value="NZ_BAAATN010000013.1"/>
</dbReference>
<evidence type="ECO:0000313" key="3">
    <source>
        <dbReference type="EMBL" id="MFC5014268.1"/>
    </source>
</evidence>
<evidence type="ECO:0000313" key="4">
    <source>
        <dbReference type="Proteomes" id="UP001595855"/>
    </source>
</evidence>
<feature type="domain" description="DUF1023" evidence="2">
    <location>
        <begin position="366"/>
        <end position="544"/>
    </location>
</feature>
<accession>A0ABV9WP04</accession>
<reference evidence="4" key="1">
    <citation type="journal article" date="2019" name="Int. J. Syst. Evol. Microbiol.">
        <title>The Global Catalogue of Microorganisms (GCM) 10K type strain sequencing project: providing services to taxonomists for standard genome sequencing and annotation.</title>
        <authorList>
            <consortium name="The Broad Institute Genomics Platform"/>
            <consortium name="The Broad Institute Genome Sequencing Center for Infectious Disease"/>
            <person name="Wu L."/>
            <person name="Ma J."/>
        </authorList>
    </citation>
    <scope>NUCLEOTIDE SEQUENCE [LARGE SCALE GENOMIC DNA]</scope>
    <source>
        <strain evidence="4">CGMCC 4.1542</strain>
    </source>
</reference>